<sequence length="167" mass="18855">MFKGKIIPVIGLAMGIFFLAAHFWGDKFLDSIPPKSELVEIAGEVEWVNRASKKSRDVRFKIVGKGTFVHNGLGSTLAKEIYEAISASGVNVTVLANLKETQKPIAHEYSYNPVYEIVANGNVVRSYDESVASEKRGAILFPWVGLFLVFASIYEYRKNRKKYWFRT</sequence>
<proteinExistence type="predicted"/>
<protein>
    <submittedName>
        <fullName evidence="2">Uncharacterized protein</fullName>
    </submittedName>
</protein>
<dbReference type="STRING" id="87626.PTD2_21192"/>
<keyword evidence="1" id="KW-0812">Transmembrane</keyword>
<feature type="transmembrane region" description="Helical" evidence="1">
    <location>
        <begin position="7"/>
        <end position="25"/>
    </location>
</feature>
<feature type="transmembrane region" description="Helical" evidence="1">
    <location>
        <begin position="137"/>
        <end position="156"/>
    </location>
</feature>
<dbReference type="Proteomes" id="UP000006201">
    <property type="component" value="Unassembled WGS sequence"/>
</dbReference>
<keyword evidence="1" id="KW-0472">Membrane</keyword>
<dbReference type="EMBL" id="AAOH01000004">
    <property type="protein sequence ID" value="EAR28372.1"/>
    <property type="molecule type" value="Genomic_DNA"/>
</dbReference>
<evidence type="ECO:0000313" key="2">
    <source>
        <dbReference type="EMBL" id="EAR28372.1"/>
    </source>
</evidence>
<dbReference type="HOGENOM" id="CLU_1593186_0_0_6"/>
<dbReference type="RefSeq" id="WP_009840203.1">
    <property type="nucleotide sequence ID" value="NZ_CH959301.1"/>
</dbReference>
<evidence type="ECO:0000313" key="3">
    <source>
        <dbReference type="Proteomes" id="UP000006201"/>
    </source>
</evidence>
<gene>
    <name evidence="2" type="ORF">PTD2_21192</name>
</gene>
<accession>A4CAG4</accession>
<comment type="caution">
    <text evidence="2">The sequence shown here is derived from an EMBL/GenBank/DDBJ whole genome shotgun (WGS) entry which is preliminary data.</text>
</comment>
<dbReference type="AlphaFoldDB" id="A4CAG4"/>
<organism evidence="2 3">
    <name type="scientific">Pseudoalteromonas tunicata D2</name>
    <dbReference type="NCBI Taxonomy" id="87626"/>
    <lineage>
        <taxon>Bacteria</taxon>
        <taxon>Pseudomonadati</taxon>
        <taxon>Pseudomonadota</taxon>
        <taxon>Gammaproteobacteria</taxon>
        <taxon>Alteromonadales</taxon>
        <taxon>Pseudoalteromonadaceae</taxon>
        <taxon>Pseudoalteromonas</taxon>
    </lineage>
</organism>
<keyword evidence="3" id="KW-1185">Reference proteome</keyword>
<keyword evidence="1" id="KW-1133">Transmembrane helix</keyword>
<reference evidence="2 3" key="1">
    <citation type="submission" date="2006-02" db="EMBL/GenBank/DDBJ databases">
        <authorList>
            <person name="Moran M.A."/>
            <person name="Kjelleberg S."/>
            <person name="Egan S."/>
            <person name="Saunders N."/>
            <person name="Thomas T."/>
            <person name="Ferriera S."/>
            <person name="Johnson J."/>
            <person name="Kravitz S."/>
            <person name="Halpern A."/>
            <person name="Remington K."/>
            <person name="Beeson K."/>
            <person name="Tran B."/>
            <person name="Rogers Y.-H."/>
            <person name="Friedman R."/>
            <person name="Venter J.C."/>
        </authorList>
    </citation>
    <scope>NUCLEOTIDE SEQUENCE [LARGE SCALE GENOMIC DNA]</scope>
    <source>
        <strain evidence="2 3">D2</strain>
    </source>
</reference>
<evidence type="ECO:0000256" key="1">
    <source>
        <dbReference type="SAM" id="Phobius"/>
    </source>
</evidence>
<dbReference type="OrthoDB" id="6307466at2"/>
<name>A4CAG4_9GAMM</name>